<dbReference type="EMBL" id="PPFX01000023">
    <property type="protein sequence ID" value="PNU19755.1"/>
    <property type="molecule type" value="Genomic_DNA"/>
</dbReference>
<evidence type="ECO:0000313" key="3">
    <source>
        <dbReference type="Proteomes" id="UP000236340"/>
    </source>
</evidence>
<dbReference type="Proteomes" id="UP000236340">
    <property type="component" value="Unassembled WGS sequence"/>
</dbReference>
<name>A0A2K2H8W9_9BACT</name>
<dbReference type="AlphaFoldDB" id="A0A2K2H8W9"/>
<feature type="region of interest" description="Disordered" evidence="1">
    <location>
        <begin position="178"/>
        <end position="220"/>
    </location>
</feature>
<comment type="caution">
    <text evidence="2">The sequence shown here is derived from an EMBL/GenBank/DDBJ whole genome shotgun (WGS) entry which is preliminary data.</text>
</comment>
<proteinExistence type="predicted"/>
<reference evidence="2 3" key="1">
    <citation type="journal article" date="2018" name="Genome Announc.">
        <title>Genome Sequence of Geothermobacter sp. HR-1 Iron Reducer from the Loihi Seamount.</title>
        <authorList>
            <person name="Smith H."/>
            <person name="Abuyen K."/>
            <person name="Tremblay J."/>
            <person name="Savalia P."/>
            <person name="Perez-Rodriguez I."/>
            <person name="Emerson D."/>
            <person name="Tully B."/>
            <person name="Amend J."/>
        </authorList>
    </citation>
    <scope>NUCLEOTIDE SEQUENCE [LARGE SCALE GENOMIC DNA]</scope>
    <source>
        <strain evidence="2 3">HR-1</strain>
    </source>
</reference>
<protein>
    <submittedName>
        <fullName evidence="2">Uncharacterized protein</fullName>
    </submittedName>
</protein>
<feature type="region of interest" description="Disordered" evidence="1">
    <location>
        <begin position="578"/>
        <end position="613"/>
    </location>
</feature>
<evidence type="ECO:0000256" key="1">
    <source>
        <dbReference type="SAM" id="MobiDB-lite"/>
    </source>
</evidence>
<sequence>MHAVSVRPYSGSARLVLRLLWTALSFVLIFSSVSFARELVLGFVPEKYQLLADERQAELLADYLSRHLDLTIRVRVFNDERNLQHWMNRFREIDLAVFSSAYLKSDGQGRFLPLAEYIDAGTRRHGGGLVVGRRGLSGNDFAGIRRVLLGADRDPAASELLAGLRVVQFVIPRQPGAAEKRFGQRRQSPIRPASVKTEKPLSDMAAESRPDIRILSPPAGGRTGPRPLLLFETEAEVVRVSLDGKVIPLAGGARLGPLSDGRHVLRFSSPQFAQPRQVVFRVDATPPMLTVDLPKHEVSSSQALISGSREEDARLRLLDAQGREAAELSFPDRTHWRATLKGLIEGENRFQVEARDAYGNRLRLPLRIIRKMPMSPPPDTVPGPSSSVTVASAPMTPVVAVSPPGETGGLARQVTGGGHVPELKLLSPEPRTYATAQPPVDYRLSDPTARLVIEVDGKPVRMVDGLLPPLADGAHRLRLKAVDADDHTAVQEVAFSIDTTAPEFAVQFDPRPLSVKQLTLRGTRDPGAFIDLLAPPGVVVGATRYPVENRWEIDLDRLPEGELPLHFSARDRFGNTSHKDISLHIDRTPPRLEVSSPRPGPGHDPRPPLQVKGEGGPMAVLLNGQPVPVDAGRLGPLADGSYILLVREQDLAGNQSQQRVAFQVDTRPPEVVITSPAPGARSSAFPIVDYRVSDGSVRVLLDDKPVEVAPGTALPRLADGPHRLQVVAVDEAGNEGRAEVEFLVDSTAPEVVLLSPASGLTADNTPLLEYEVDRGEVRVLVDDKVVDKRSGMSLDPLPGGEHLVRVEAWDETGNVGYAERRLIVSTARPAPATEDEIVDDLVEFSVSLTPEVVSHRYDGLLTLKVGPLRRAGTTLYLEQWIDKNGNGVADSGEQIVRVFKLVDGLASPSPRVPGDIDGKADRMITTRFSLDQLHDGSPGPIQYVLLAMGDSHVAETVFRVVPEP</sequence>
<feature type="compositionally biased region" description="Basic and acidic residues" evidence="1">
    <location>
        <begin position="196"/>
        <end position="212"/>
    </location>
</feature>
<gene>
    <name evidence="2" type="ORF">C2E25_10595</name>
</gene>
<feature type="compositionally biased region" description="Basic and acidic residues" evidence="1">
    <location>
        <begin position="578"/>
        <end position="590"/>
    </location>
</feature>
<evidence type="ECO:0000313" key="2">
    <source>
        <dbReference type="EMBL" id="PNU19755.1"/>
    </source>
</evidence>
<accession>A0A2K2H8W9</accession>
<organism evidence="2 3">
    <name type="scientific">Geothermobacter hydrogeniphilus</name>
    <dbReference type="NCBI Taxonomy" id="1969733"/>
    <lineage>
        <taxon>Bacteria</taxon>
        <taxon>Pseudomonadati</taxon>
        <taxon>Thermodesulfobacteriota</taxon>
        <taxon>Desulfuromonadia</taxon>
        <taxon>Desulfuromonadales</taxon>
        <taxon>Geothermobacteraceae</taxon>
        <taxon>Geothermobacter</taxon>
    </lineage>
</organism>